<dbReference type="InterPro" id="IPR006636">
    <property type="entry name" value="STI1_HS-bd"/>
</dbReference>
<dbReference type="AlphaFoldDB" id="A0A194W201"/>
<dbReference type="InterPro" id="IPR009060">
    <property type="entry name" value="UBA-like_sf"/>
</dbReference>
<dbReference type="PANTHER" id="PTHR10677:SF3">
    <property type="entry name" value="FI07626P-RELATED"/>
    <property type="match status" value="1"/>
</dbReference>
<feature type="compositionally biased region" description="Low complexity" evidence="1">
    <location>
        <begin position="312"/>
        <end position="345"/>
    </location>
</feature>
<evidence type="ECO:0000259" key="2">
    <source>
        <dbReference type="PROSITE" id="PS50030"/>
    </source>
</evidence>
<dbReference type="PROSITE" id="PS50053">
    <property type="entry name" value="UBIQUITIN_2"/>
    <property type="match status" value="1"/>
</dbReference>
<dbReference type="InterPro" id="IPR000626">
    <property type="entry name" value="Ubiquitin-like_dom"/>
</dbReference>
<dbReference type="GO" id="GO:0031593">
    <property type="term" value="F:polyubiquitin modification-dependent protein binding"/>
    <property type="evidence" value="ECO:0007669"/>
    <property type="project" value="TreeGrafter"/>
</dbReference>
<keyword evidence="5" id="KW-1185">Reference proteome</keyword>
<name>A0A194W201_CYTMA</name>
<reference evidence="4" key="1">
    <citation type="submission" date="2014-12" db="EMBL/GenBank/DDBJ databases">
        <title>Genome Sequence of Valsa Canker Pathogens Uncovers a Specific Adaption of Colonization on Woody Bark.</title>
        <authorList>
            <person name="Yin Z."/>
            <person name="Liu H."/>
            <person name="Gao X."/>
            <person name="Li Z."/>
            <person name="Song N."/>
            <person name="Ke X."/>
            <person name="Dai Q."/>
            <person name="Wu Y."/>
            <person name="Sun Y."/>
            <person name="Xu J.-R."/>
            <person name="Kang Z.K."/>
            <person name="Wang L."/>
            <person name="Huang L."/>
        </authorList>
    </citation>
    <scope>NUCLEOTIDE SEQUENCE [LARGE SCALE GENOMIC DNA]</scope>
    <source>
        <strain evidence="4">03-8</strain>
    </source>
</reference>
<dbReference type="Gene3D" id="1.10.8.10">
    <property type="entry name" value="DNA helicase RuvA subunit, C-terminal domain"/>
    <property type="match status" value="1"/>
</dbReference>
<dbReference type="Gene3D" id="3.10.20.90">
    <property type="entry name" value="Phosphatidylinositol 3-kinase Catalytic Subunit, Chain A, domain 1"/>
    <property type="match status" value="1"/>
</dbReference>
<feature type="region of interest" description="Disordered" evidence="1">
    <location>
        <begin position="87"/>
        <end position="113"/>
    </location>
</feature>
<dbReference type="GO" id="GO:0006511">
    <property type="term" value="P:ubiquitin-dependent protein catabolic process"/>
    <property type="evidence" value="ECO:0007669"/>
    <property type="project" value="TreeGrafter"/>
</dbReference>
<feature type="domain" description="Ubiquitin-like" evidence="3">
    <location>
        <begin position="13"/>
        <end position="92"/>
    </location>
</feature>
<feature type="compositionally biased region" description="Low complexity" evidence="1">
    <location>
        <begin position="233"/>
        <end position="252"/>
    </location>
</feature>
<dbReference type="GO" id="GO:0005829">
    <property type="term" value="C:cytosol"/>
    <property type="evidence" value="ECO:0007669"/>
    <property type="project" value="TreeGrafter"/>
</dbReference>
<dbReference type="InterPro" id="IPR029071">
    <property type="entry name" value="Ubiquitin-like_domsf"/>
</dbReference>
<dbReference type="CDD" id="cd16106">
    <property type="entry name" value="Ubl_Dsk2p_like"/>
    <property type="match status" value="1"/>
</dbReference>
<proteinExistence type="predicted"/>
<dbReference type="PANTHER" id="PTHR10677">
    <property type="entry name" value="UBIQUILIN"/>
    <property type="match status" value="1"/>
</dbReference>
<organism evidence="4 5">
    <name type="scientific">Cytospora mali</name>
    <name type="common">Apple Valsa canker fungus</name>
    <name type="synonym">Valsa mali</name>
    <dbReference type="NCBI Taxonomy" id="578113"/>
    <lineage>
        <taxon>Eukaryota</taxon>
        <taxon>Fungi</taxon>
        <taxon>Dikarya</taxon>
        <taxon>Ascomycota</taxon>
        <taxon>Pezizomycotina</taxon>
        <taxon>Sordariomycetes</taxon>
        <taxon>Sordariomycetidae</taxon>
        <taxon>Diaporthales</taxon>
        <taxon>Cytosporaceae</taxon>
        <taxon>Cytospora</taxon>
    </lineage>
</organism>
<dbReference type="SMART" id="SM00165">
    <property type="entry name" value="UBA"/>
    <property type="match status" value="1"/>
</dbReference>
<feature type="compositionally biased region" description="Low complexity" evidence="1">
    <location>
        <begin position="88"/>
        <end position="111"/>
    </location>
</feature>
<feature type="domain" description="UBA" evidence="2">
    <location>
        <begin position="404"/>
        <end position="448"/>
    </location>
</feature>
<evidence type="ECO:0000256" key="1">
    <source>
        <dbReference type="SAM" id="MobiDB-lite"/>
    </source>
</evidence>
<dbReference type="CDD" id="cd14324">
    <property type="entry name" value="UBA_Dsk2p_like"/>
    <property type="match status" value="1"/>
</dbReference>
<dbReference type="SUPFAM" id="SSF46934">
    <property type="entry name" value="UBA-like"/>
    <property type="match status" value="1"/>
</dbReference>
<dbReference type="InterPro" id="IPR015496">
    <property type="entry name" value="Ubiquilin"/>
</dbReference>
<dbReference type="InterPro" id="IPR015940">
    <property type="entry name" value="UBA"/>
</dbReference>
<dbReference type="Pfam" id="PF00627">
    <property type="entry name" value="UBA"/>
    <property type="match status" value="1"/>
</dbReference>
<gene>
    <name evidence="4" type="ORF">VM1G_05893</name>
</gene>
<dbReference type="PROSITE" id="PS50030">
    <property type="entry name" value="UBA"/>
    <property type="match status" value="1"/>
</dbReference>
<evidence type="ECO:0000259" key="3">
    <source>
        <dbReference type="PROSITE" id="PS50053"/>
    </source>
</evidence>
<protein>
    <submittedName>
        <fullName evidence="4">Deubiquitination-protection protein dph1</fullName>
    </submittedName>
</protein>
<evidence type="ECO:0000313" key="4">
    <source>
        <dbReference type="EMBL" id="KUI70556.1"/>
    </source>
</evidence>
<dbReference type="SMART" id="SM00213">
    <property type="entry name" value="UBQ"/>
    <property type="match status" value="1"/>
</dbReference>
<dbReference type="FunFam" id="1.10.8.10:FF:000024">
    <property type="entry name" value="Ubiquitin domain-containing protein DSK2"/>
    <property type="match status" value="1"/>
</dbReference>
<evidence type="ECO:0000313" key="5">
    <source>
        <dbReference type="Proteomes" id="UP000078559"/>
    </source>
</evidence>
<dbReference type="SUPFAM" id="SSF54236">
    <property type="entry name" value="Ubiquitin-like"/>
    <property type="match status" value="1"/>
</dbReference>
<accession>A0A194W201</accession>
<dbReference type="EMBL" id="CM003103">
    <property type="protein sequence ID" value="KUI70556.1"/>
    <property type="molecule type" value="Genomic_DNA"/>
</dbReference>
<dbReference type="Proteomes" id="UP000078559">
    <property type="component" value="Chromosome 6"/>
</dbReference>
<feature type="region of interest" description="Disordered" evidence="1">
    <location>
        <begin position="227"/>
        <end position="254"/>
    </location>
</feature>
<feature type="region of interest" description="Disordered" evidence="1">
    <location>
        <begin position="304"/>
        <end position="405"/>
    </location>
</feature>
<dbReference type="SMR" id="A0A194W201"/>
<dbReference type="Pfam" id="PF00240">
    <property type="entry name" value="ubiquitin"/>
    <property type="match status" value="1"/>
</dbReference>
<dbReference type="OrthoDB" id="267397at2759"/>
<dbReference type="SMART" id="SM00727">
    <property type="entry name" value="STI1"/>
    <property type="match status" value="2"/>
</dbReference>
<sequence>MSDNAEGTSSADAQITFKVKASGEKNHQLTMAESATVQELKTKLATEEFENIPVERQRLIYSGRVMKNEDTLASYKVKPGNTIHLVKSAASNPTPAPSASSSQPVPQAIPSNMAAGTSAGNLLAGLTGARFAGHANLPSANMFGADGGMGAPPSEEQMADMLSNPNIAQAMNEALNNPQMVDLMIQANPMLRNNPQAREIIQSPFFRSMLTNPDTLRAVAQMRRSMGGGAGGEAFPAPGATDTTPAGAAAAGAEGGLNPQQMPFPMLGMFGPPGAGAGAGAGAGLGAGAGGAGVNPFMALMNPFGAPPPAPQTGGAPTAPGDNAAQHAPTATGAGATPGQTGSNPTSPPPNPFAGLFGAPQGAQAANPFGMTPEMMQNFMQMMGGGGGIPGMPSEAAAPADTRPPEERYADQLAQLNEMGFFDFDQNVAALRRSGGNVQGAVNFLLGG</sequence>